<feature type="region of interest" description="Disordered" evidence="1">
    <location>
        <begin position="1"/>
        <end position="28"/>
    </location>
</feature>
<dbReference type="EMBL" id="GL996512">
    <property type="protein sequence ID" value="EGV66051.1"/>
    <property type="molecule type" value="Genomic_DNA"/>
</dbReference>
<feature type="transmembrane region" description="Helical" evidence="2">
    <location>
        <begin position="66"/>
        <end position="86"/>
    </location>
</feature>
<sequence length="589" mass="68548">MSPFDPSSSQIKREAESTFTTSENHHYPEYRPSRTTGYVAVGIAILPTFLAVLVPVFPNSPSSNDIAILITDTLIVVLVTWAVWFLGEWPWKWLEQVKQTKQRLLNRINSQLLIQKSADNRSSNREFEEGVYFLKKLIGTEKKVLSFCFTGILAGGILMVYTRVFIIVEDSRRTIVFSNLNVCIYVSWGTFRLAVFLLETTRRNSLEAAKKDDYNLINESHLHSYMNTNKGVLDRMAEMFIDKAPIPELHRLQQELKENELKQEREWRHLKKAVSSLNQEMLSIRKSPQRISTFHPFPLNFQNRDRAIGQNTDHSSVQTRLSTIFDRNFPSKKHKRVGENLRHFSGIKSLETRLKERNILNDYSSEVNSGTAIPEPEPVNVGMSPGMTSIKSFISLASRIRHKYNLFDVCRHPYMMRHILMEEIPPFLKSFEVFDKIMLTKHILLELTIIHIKSNIETFRRYLQAIGNKCKISMKIAFIQIISAPFKSPYKVLRTSLKIVSFVPKKLIRELFIHPFRIIRPKKSPSLSPIAMSNDLQDFLKPSKLSPMSEMEEKLESPIKLEGLREFTINRRHLHQRKRKPRSPIQRFH</sequence>
<keyword evidence="4" id="KW-1185">Reference proteome</keyword>
<evidence type="ECO:0000313" key="3">
    <source>
        <dbReference type="EMBL" id="EGV66051.1"/>
    </source>
</evidence>
<dbReference type="AlphaFoldDB" id="G3AZA9"/>
<keyword evidence="2" id="KW-0812">Transmembrane</keyword>
<keyword evidence="2" id="KW-1133">Transmembrane helix</keyword>
<proteinExistence type="predicted"/>
<evidence type="ECO:0000256" key="1">
    <source>
        <dbReference type="SAM" id="MobiDB-lite"/>
    </source>
</evidence>
<organism evidence="4">
    <name type="scientific">Candida tenuis (strain ATCC 10573 / BCRC 21748 / CBS 615 / JCM 9827 / NBRC 10315 / NRRL Y-1498 / VKM Y-70)</name>
    <name type="common">Yeast</name>
    <name type="synonym">Yamadazyma tenuis</name>
    <dbReference type="NCBI Taxonomy" id="590646"/>
    <lineage>
        <taxon>Eukaryota</taxon>
        <taxon>Fungi</taxon>
        <taxon>Dikarya</taxon>
        <taxon>Ascomycota</taxon>
        <taxon>Saccharomycotina</taxon>
        <taxon>Pichiomycetes</taxon>
        <taxon>Debaryomycetaceae</taxon>
        <taxon>Yamadazyma</taxon>
    </lineage>
</organism>
<dbReference type="Proteomes" id="UP000000707">
    <property type="component" value="Unassembled WGS sequence"/>
</dbReference>
<dbReference type="eggNOG" id="ENOG502T045">
    <property type="taxonomic scope" value="Eukaryota"/>
</dbReference>
<feature type="transmembrane region" description="Helical" evidence="2">
    <location>
        <begin position="174"/>
        <end position="198"/>
    </location>
</feature>
<gene>
    <name evidence="3" type="ORF">CANTEDRAFT_133479</name>
</gene>
<dbReference type="OrthoDB" id="4026658at2759"/>
<accession>G3AZA9</accession>
<evidence type="ECO:0000256" key="2">
    <source>
        <dbReference type="SAM" id="Phobius"/>
    </source>
</evidence>
<dbReference type="HOGENOM" id="CLU_426986_0_0_1"/>
<feature type="compositionally biased region" description="Polar residues" evidence="1">
    <location>
        <begin position="1"/>
        <end position="10"/>
    </location>
</feature>
<name>G3AZA9_CANTC</name>
<reference evidence="3 4" key="1">
    <citation type="journal article" date="2011" name="Proc. Natl. Acad. Sci. U.S.A.">
        <title>Comparative genomics of xylose-fermenting fungi for enhanced biofuel production.</title>
        <authorList>
            <person name="Wohlbach D.J."/>
            <person name="Kuo A."/>
            <person name="Sato T.K."/>
            <person name="Potts K.M."/>
            <person name="Salamov A.A."/>
            <person name="LaButti K.M."/>
            <person name="Sun H."/>
            <person name="Clum A."/>
            <person name="Pangilinan J.L."/>
            <person name="Lindquist E.A."/>
            <person name="Lucas S."/>
            <person name="Lapidus A."/>
            <person name="Jin M."/>
            <person name="Gunawan C."/>
            <person name="Balan V."/>
            <person name="Dale B.E."/>
            <person name="Jeffries T.W."/>
            <person name="Zinkel R."/>
            <person name="Barry K.W."/>
            <person name="Grigoriev I.V."/>
            <person name="Gasch A.P."/>
        </authorList>
    </citation>
    <scope>NUCLEOTIDE SEQUENCE [LARGE SCALE GENOMIC DNA]</scope>
    <source>
        <strain evidence="4">ATCC 10573 / BCRC 21748 / CBS 615 / JCM 9827 / NBRC 10315 / NRRL Y-1498 / VKM Y-70</strain>
    </source>
</reference>
<feature type="transmembrane region" description="Helical" evidence="2">
    <location>
        <begin position="35"/>
        <end position="54"/>
    </location>
</feature>
<protein>
    <submittedName>
        <fullName evidence="3">Uncharacterized protein</fullName>
    </submittedName>
</protein>
<feature type="transmembrane region" description="Helical" evidence="2">
    <location>
        <begin position="144"/>
        <end position="168"/>
    </location>
</feature>
<keyword evidence="2" id="KW-0472">Membrane</keyword>
<evidence type="ECO:0000313" key="4">
    <source>
        <dbReference type="Proteomes" id="UP000000707"/>
    </source>
</evidence>